<keyword evidence="3 8" id="KW-0813">Transport</keyword>
<comment type="function">
    <text evidence="8">Mediates influx of magnesium ions.</text>
</comment>
<sequence length="372" mass="43553">MAKPARQKHKKPRYALPSPGSSPGMVYLDENSLEPRISLYTYNEHSYKVQKLSHLGELEKLILSSDFTYWVEIKGFNSVRLFETLNDVYKINKLVLEDITTTNQRPKFEEYQGYDFAISRMLFLDADHHLENEQLSFILMKNILFTFQDKYEDCLQPIRTRLEIGKGNIRIGGNSYLMYALMDMVIDQYFAVLGFWSEQLDNIEDRLLAKPDKSVMFDTQQIKRHLITLRRVAWPERDKVNDILRSDSKLVAESTKVYIRDAYDHCIQIIDMIESLKEISASNIDMYLSIISNRMNEIMKVLTIISSIFIPLTFIAGIYGMNFSREDPVTGKVLSQNMPELYQEHGYLYTMIVMGLIAALQVIYFWRKGWFK</sequence>
<evidence type="ECO:0000256" key="2">
    <source>
        <dbReference type="ARBA" id="ARBA00009765"/>
    </source>
</evidence>
<dbReference type="CDD" id="cd12828">
    <property type="entry name" value="TmCorA-like_1"/>
    <property type="match status" value="1"/>
</dbReference>
<evidence type="ECO:0000256" key="6">
    <source>
        <dbReference type="ARBA" id="ARBA00022989"/>
    </source>
</evidence>
<evidence type="ECO:0000256" key="3">
    <source>
        <dbReference type="ARBA" id="ARBA00022448"/>
    </source>
</evidence>
<dbReference type="GO" id="GO:0050897">
    <property type="term" value="F:cobalt ion binding"/>
    <property type="evidence" value="ECO:0007669"/>
    <property type="project" value="TreeGrafter"/>
</dbReference>
<organism evidence="9 10">
    <name type="scientific">Pedobacter insulae</name>
    <dbReference type="NCBI Taxonomy" id="414048"/>
    <lineage>
        <taxon>Bacteria</taxon>
        <taxon>Pseudomonadati</taxon>
        <taxon>Bacteroidota</taxon>
        <taxon>Sphingobacteriia</taxon>
        <taxon>Sphingobacteriales</taxon>
        <taxon>Sphingobacteriaceae</taxon>
        <taxon>Pedobacter</taxon>
    </lineage>
</organism>
<dbReference type="AlphaFoldDB" id="A0A1I3AK07"/>
<protein>
    <recommendedName>
        <fullName evidence="8">Magnesium transport protein CorA</fullName>
    </recommendedName>
</protein>
<evidence type="ECO:0000256" key="8">
    <source>
        <dbReference type="RuleBase" id="RU362010"/>
    </source>
</evidence>
<dbReference type="Gene3D" id="3.30.460.20">
    <property type="entry name" value="CorA soluble domain-like"/>
    <property type="match status" value="1"/>
</dbReference>
<keyword evidence="7 8" id="KW-0472">Membrane</keyword>
<keyword evidence="10" id="KW-1185">Reference proteome</keyword>
<dbReference type="InterPro" id="IPR002523">
    <property type="entry name" value="MgTranspt_CorA/ZnTranspt_ZntB"/>
</dbReference>
<evidence type="ECO:0000256" key="4">
    <source>
        <dbReference type="ARBA" id="ARBA00022475"/>
    </source>
</evidence>
<name>A0A1I3AK07_9SPHI</name>
<reference evidence="9 10" key="1">
    <citation type="submission" date="2016-10" db="EMBL/GenBank/DDBJ databases">
        <authorList>
            <person name="de Groot N.N."/>
        </authorList>
    </citation>
    <scope>NUCLEOTIDE SEQUENCE [LARGE SCALE GENOMIC DNA]</scope>
    <source>
        <strain evidence="9 10">DSM 18684</strain>
    </source>
</reference>
<feature type="transmembrane region" description="Helical" evidence="8">
    <location>
        <begin position="301"/>
        <end position="321"/>
    </location>
</feature>
<keyword evidence="8" id="KW-0406">Ion transport</keyword>
<dbReference type="STRING" id="414048.SAMN04489864_11554"/>
<dbReference type="SUPFAM" id="SSF144083">
    <property type="entry name" value="Magnesium transport protein CorA, transmembrane region"/>
    <property type="match status" value="1"/>
</dbReference>
<dbReference type="OrthoDB" id="9803416at2"/>
<dbReference type="NCBIfam" id="TIGR00383">
    <property type="entry name" value="corA"/>
    <property type="match status" value="1"/>
</dbReference>
<proteinExistence type="inferred from homology"/>
<evidence type="ECO:0000313" key="10">
    <source>
        <dbReference type="Proteomes" id="UP000199666"/>
    </source>
</evidence>
<dbReference type="Pfam" id="PF01544">
    <property type="entry name" value="CorA"/>
    <property type="match status" value="1"/>
</dbReference>
<dbReference type="GO" id="GO:0015087">
    <property type="term" value="F:cobalt ion transmembrane transporter activity"/>
    <property type="evidence" value="ECO:0007669"/>
    <property type="project" value="UniProtKB-UniRule"/>
</dbReference>
<keyword evidence="6 8" id="KW-1133">Transmembrane helix</keyword>
<gene>
    <name evidence="8" type="primary">corA</name>
    <name evidence="9" type="ORF">SAMN04489864_11554</name>
</gene>
<evidence type="ECO:0000256" key="5">
    <source>
        <dbReference type="ARBA" id="ARBA00022692"/>
    </source>
</evidence>
<evidence type="ECO:0000313" key="9">
    <source>
        <dbReference type="EMBL" id="SFH50332.1"/>
    </source>
</evidence>
<dbReference type="InterPro" id="IPR045863">
    <property type="entry name" value="CorA_TM1_TM2"/>
</dbReference>
<keyword evidence="4 8" id="KW-1003">Cell membrane</keyword>
<evidence type="ECO:0000256" key="7">
    <source>
        <dbReference type="ARBA" id="ARBA00023136"/>
    </source>
</evidence>
<keyword evidence="5 8" id="KW-0812">Transmembrane</keyword>
<evidence type="ECO:0000256" key="1">
    <source>
        <dbReference type="ARBA" id="ARBA00004651"/>
    </source>
</evidence>
<comment type="similarity">
    <text evidence="2 8">Belongs to the CorA metal ion transporter (MIT) (TC 1.A.35) family.</text>
</comment>
<dbReference type="GO" id="GO:0005886">
    <property type="term" value="C:plasma membrane"/>
    <property type="evidence" value="ECO:0007669"/>
    <property type="project" value="UniProtKB-SubCell"/>
</dbReference>
<comment type="subcellular location">
    <subcellularLocation>
        <location evidence="1">Cell membrane</location>
        <topology evidence="1">Multi-pass membrane protein</topology>
    </subcellularLocation>
    <subcellularLocation>
        <location evidence="8">Membrane</location>
        <topology evidence="8">Multi-pass membrane protein</topology>
    </subcellularLocation>
</comment>
<accession>A0A1I3AK07</accession>
<dbReference type="GO" id="GO:0000287">
    <property type="term" value="F:magnesium ion binding"/>
    <property type="evidence" value="ECO:0007669"/>
    <property type="project" value="TreeGrafter"/>
</dbReference>
<dbReference type="Proteomes" id="UP000199666">
    <property type="component" value="Unassembled WGS sequence"/>
</dbReference>
<dbReference type="PANTHER" id="PTHR46494:SF1">
    <property type="entry name" value="CORA FAMILY METAL ION TRANSPORTER (EUROFUNG)"/>
    <property type="match status" value="1"/>
</dbReference>
<dbReference type="InterPro" id="IPR004488">
    <property type="entry name" value="Mg/Co-transport_prot_CorA"/>
</dbReference>
<keyword evidence="8" id="KW-0460">Magnesium</keyword>
<dbReference type="EMBL" id="FOPP01000015">
    <property type="protein sequence ID" value="SFH50332.1"/>
    <property type="molecule type" value="Genomic_DNA"/>
</dbReference>
<dbReference type="GO" id="GO:0015095">
    <property type="term" value="F:magnesium ion transmembrane transporter activity"/>
    <property type="evidence" value="ECO:0007669"/>
    <property type="project" value="UniProtKB-UniRule"/>
</dbReference>
<dbReference type="InterPro" id="IPR045861">
    <property type="entry name" value="CorA_cytoplasmic_dom"/>
</dbReference>
<dbReference type="SUPFAM" id="SSF143865">
    <property type="entry name" value="CorA soluble domain-like"/>
    <property type="match status" value="1"/>
</dbReference>
<feature type="transmembrane region" description="Helical" evidence="8">
    <location>
        <begin position="347"/>
        <end position="366"/>
    </location>
</feature>
<dbReference type="Gene3D" id="1.20.58.340">
    <property type="entry name" value="Magnesium transport protein CorA, transmembrane region"/>
    <property type="match status" value="2"/>
</dbReference>
<dbReference type="RefSeq" id="WP_090998138.1">
    <property type="nucleotide sequence ID" value="NZ_FOPP01000015.1"/>
</dbReference>
<dbReference type="PANTHER" id="PTHR46494">
    <property type="entry name" value="CORA FAMILY METAL ION TRANSPORTER (EUROFUNG)"/>
    <property type="match status" value="1"/>
</dbReference>
<dbReference type="FunFam" id="1.20.58.340:FF:000012">
    <property type="entry name" value="Magnesium transport protein CorA"/>
    <property type="match status" value="1"/>
</dbReference>